<protein>
    <submittedName>
        <fullName evidence="1">Uncharacterized protein</fullName>
    </submittedName>
</protein>
<comment type="caution">
    <text evidence="1">The sequence shown here is derived from an EMBL/GenBank/DDBJ whole genome shotgun (WGS) entry which is preliminary data.</text>
</comment>
<sequence>MNDEDLDGNNKPIMTTVLRTKERKMAKMMKMMMMMMMMMEVLLTVWLSLRDALRPSHGELGG</sequence>
<evidence type="ECO:0000313" key="2">
    <source>
        <dbReference type="Proteomes" id="UP000324222"/>
    </source>
</evidence>
<reference evidence="1 2" key="1">
    <citation type="submission" date="2019-05" db="EMBL/GenBank/DDBJ databases">
        <title>Another draft genome of Portunus trituberculatus and its Hox gene families provides insights of decapod evolution.</title>
        <authorList>
            <person name="Jeong J.-H."/>
            <person name="Song I."/>
            <person name="Kim S."/>
            <person name="Choi T."/>
            <person name="Kim D."/>
            <person name="Ryu S."/>
            <person name="Kim W."/>
        </authorList>
    </citation>
    <scope>NUCLEOTIDE SEQUENCE [LARGE SCALE GENOMIC DNA]</scope>
    <source>
        <tissue evidence="1">Muscle</tissue>
    </source>
</reference>
<dbReference type="EMBL" id="VSRR010067102">
    <property type="protein sequence ID" value="MPC85026.1"/>
    <property type="molecule type" value="Genomic_DNA"/>
</dbReference>
<organism evidence="1 2">
    <name type="scientific">Portunus trituberculatus</name>
    <name type="common">Swimming crab</name>
    <name type="synonym">Neptunus trituberculatus</name>
    <dbReference type="NCBI Taxonomy" id="210409"/>
    <lineage>
        <taxon>Eukaryota</taxon>
        <taxon>Metazoa</taxon>
        <taxon>Ecdysozoa</taxon>
        <taxon>Arthropoda</taxon>
        <taxon>Crustacea</taxon>
        <taxon>Multicrustacea</taxon>
        <taxon>Malacostraca</taxon>
        <taxon>Eumalacostraca</taxon>
        <taxon>Eucarida</taxon>
        <taxon>Decapoda</taxon>
        <taxon>Pleocyemata</taxon>
        <taxon>Brachyura</taxon>
        <taxon>Eubrachyura</taxon>
        <taxon>Portunoidea</taxon>
        <taxon>Portunidae</taxon>
        <taxon>Portuninae</taxon>
        <taxon>Portunus</taxon>
    </lineage>
</organism>
<proteinExistence type="predicted"/>
<gene>
    <name evidence="1" type="ORF">E2C01_079784</name>
</gene>
<keyword evidence="2" id="KW-1185">Reference proteome</keyword>
<accession>A0A5B7ITQ3</accession>
<evidence type="ECO:0000313" key="1">
    <source>
        <dbReference type="EMBL" id="MPC85026.1"/>
    </source>
</evidence>
<dbReference type="AlphaFoldDB" id="A0A5B7ITQ3"/>
<dbReference type="Proteomes" id="UP000324222">
    <property type="component" value="Unassembled WGS sequence"/>
</dbReference>
<name>A0A5B7ITQ3_PORTR</name>